<protein>
    <submittedName>
        <fullName evidence="1">Ribbon-helix-helix protein, CopG family</fullName>
    </submittedName>
</protein>
<comment type="caution">
    <text evidence="1">The sequence shown here is derived from an EMBL/GenBank/DDBJ whole genome shotgun (WGS) entry which is preliminary data.</text>
</comment>
<organism evidence="1 2">
    <name type="scientific">Campylobacter concisus</name>
    <dbReference type="NCBI Taxonomy" id="199"/>
    <lineage>
        <taxon>Bacteria</taxon>
        <taxon>Pseudomonadati</taxon>
        <taxon>Campylobacterota</taxon>
        <taxon>Epsilonproteobacteria</taxon>
        <taxon>Campylobacterales</taxon>
        <taxon>Campylobacteraceae</taxon>
        <taxon>Campylobacter</taxon>
    </lineage>
</organism>
<proteinExistence type="predicted"/>
<dbReference type="RefSeq" id="WP_103585666.1">
    <property type="nucleotide sequence ID" value="NZ_PPAJ01000012.1"/>
</dbReference>
<name>A0A9E1F9F5_9BACT</name>
<dbReference type="SUPFAM" id="SSF47598">
    <property type="entry name" value="Ribbon-helix-helix"/>
    <property type="match status" value="1"/>
</dbReference>
<evidence type="ECO:0000313" key="1">
    <source>
        <dbReference type="EMBL" id="MBS5830449.1"/>
    </source>
</evidence>
<accession>A0A9E1F9F5</accession>
<evidence type="ECO:0000313" key="2">
    <source>
        <dbReference type="Proteomes" id="UP000824019"/>
    </source>
</evidence>
<dbReference type="InterPro" id="IPR010985">
    <property type="entry name" value="Ribbon_hlx_hlx"/>
</dbReference>
<sequence>MTEGVKDVKATKISITLDAYLKNEVDNIAKELGKTRSCLVADAVEYYLDFLDMTVATRRLNDKNDAIISSADMERYINELGAKI</sequence>
<dbReference type="Gene3D" id="1.10.1220.10">
    <property type="entry name" value="Met repressor-like"/>
    <property type="match status" value="1"/>
</dbReference>
<dbReference type="Proteomes" id="UP000824019">
    <property type="component" value="Unassembled WGS sequence"/>
</dbReference>
<dbReference type="GO" id="GO:0006355">
    <property type="term" value="P:regulation of DNA-templated transcription"/>
    <property type="evidence" value="ECO:0007669"/>
    <property type="project" value="InterPro"/>
</dbReference>
<dbReference type="EMBL" id="JAHAKR010000292">
    <property type="protein sequence ID" value="MBS5830449.1"/>
    <property type="molecule type" value="Genomic_DNA"/>
</dbReference>
<dbReference type="AlphaFoldDB" id="A0A9E1F9F5"/>
<gene>
    <name evidence="1" type="ORF">KIC69_06445</name>
</gene>
<reference evidence="1" key="1">
    <citation type="submission" date="2021-02" db="EMBL/GenBank/DDBJ databases">
        <title>Infant gut strain persistence is associated with maternal origin, phylogeny, and functional potential including surface adhesion and iron acquisition.</title>
        <authorList>
            <person name="Lou Y.C."/>
        </authorList>
    </citation>
    <scope>NUCLEOTIDE SEQUENCE</scope>
    <source>
        <strain evidence="1">L3_101_000G1_dasL3_101_000G1_concoct_7_sub</strain>
    </source>
</reference>
<dbReference type="CDD" id="cd22231">
    <property type="entry name" value="RHH_NikR_HicB-like"/>
    <property type="match status" value="1"/>
</dbReference>
<dbReference type="InterPro" id="IPR013321">
    <property type="entry name" value="Arc_rbn_hlx_hlx"/>
</dbReference>